<organism evidence="2 3">
    <name type="scientific">Macrophomina phaseolina</name>
    <dbReference type="NCBI Taxonomy" id="35725"/>
    <lineage>
        <taxon>Eukaryota</taxon>
        <taxon>Fungi</taxon>
        <taxon>Dikarya</taxon>
        <taxon>Ascomycota</taxon>
        <taxon>Pezizomycotina</taxon>
        <taxon>Dothideomycetes</taxon>
        <taxon>Dothideomycetes incertae sedis</taxon>
        <taxon>Botryosphaeriales</taxon>
        <taxon>Botryosphaeriaceae</taxon>
        <taxon>Macrophomina</taxon>
    </lineage>
</organism>
<feature type="compositionally biased region" description="Low complexity" evidence="1">
    <location>
        <begin position="94"/>
        <end position="107"/>
    </location>
</feature>
<proteinExistence type="predicted"/>
<evidence type="ECO:0000256" key="1">
    <source>
        <dbReference type="SAM" id="MobiDB-lite"/>
    </source>
</evidence>
<feature type="region of interest" description="Disordered" evidence="1">
    <location>
        <begin position="1"/>
        <end position="32"/>
    </location>
</feature>
<dbReference type="CDD" id="cd14688">
    <property type="entry name" value="bZIP_YAP"/>
    <property type="match status" value="1"/>
</dbReference>
<evidence type="ECO:0000313" key="3">
    <source>
        <dbReference type="Proteomes" id="UP000774617"/>
    </source>
</evidence>
<dbReference type="Pfam" id="PF11905">
    <property type="entry name" value="DUF3425"/>
    <property type="match status" value="1"/>
</dbReference>
<accession>A0ABQ8FTX7</accession>
<sequence>MSEKTAKSERVSKDRKRELDRKAQRLARERTKNRIAHLESMVAHYQQTDLDTRSLSLMDRLSKVTSERDKLMGLLESLSFTIRSHLERDSASNSRACSSTTAQSSSPQPRPGPDVSNTAQSVAVEQSTPHDLLPETPGEVFAGCADSQIWSIMPHGPHHHPGAHPNSNRSDTLLDQSVSFQANTLLLELPPHVPESFSTADDVIVPQPVSSACECARQTSGRPSFAFSVWRKTNEILRDLVTSPIIGLAMDDQQSEDAIIRAVMHGWHRAEEMGPVPIVCQKLRKLNEIAPIQGSPIDRLAIFSLIHLMIVNHSNERRAYLPRWLHARPSQQLPHSIAIDFVFWPGVRERLVFSQHKYCTNAFWRAAYSNTRFAWPFDFRDAYVRNSATDKLHLSTYFRQCIQDMNSWAMTHAFMEQYPELRDDIEGYASSP</sequence>
<dbReference type="EMBL" id="JAGTJR010000077">
    <property type="protein sequence ID" value="KAH7015957.1"/>
    <property type="molecule type" value="Genomic_DNA"/>
</dbReference>
<feature type="compositionally biased region" description="Polar residues" evidence="1">
    <location>
        <begin position="115"/>
        <end position="129"/>
    </location>
</feature>
<evidence type="ECO:0000313" key="2">
    <source>
        <dbReference type="EMBL" id="KAH7015957.1"/>
    </source>
</evidence>
<gene>
    <name evidence="2" type="ORF">B0J12DRAFT_714723</name>
</gene>
<feature type="region of interest" description="Disordered" evidence="1">
    <location>
        <begin position="88"/>
        <end position="138"/>
    </location>
</feature>
<comment type="caution">
    <text evidence="2">The sequence shown here is derived from an EMBL/GenBank/DDBJ whole genome shotgun (WGS) entry which is preliminary data.</text>
</comment>
<keyword evidence="3" id="KW-1185">Reference proteome</keyword>
<dbReference type="InterPro" id="IPR021833">
    <property type="entry name" value="DUF3425"/>
</dbReference>
<dbReference type="PANTHER" id="PTHR37012">
    <property type="entry name" value="B-ZIP TRANSCRIPTION FACTOR (EUROFUNG)-RELATED"/>
    <property type="match status" value="1"/>
</dbReference>
<dbReference type="PANTHER" id="PTHR37012:SF7">
    <property type="entry name" value="B-ZIP TRANSCRIPTION FACTOR (EUROFUNG)-RELATED"/>
    <property type="match status" value="1"/>
</dbReference>
<evidence type="ECO:0008006" key="4">
    <source>
        <dbReference type="Google" id="ProtNLM"/>
    </source>
</evidence>
<protein>
    <recommendedName>
        <fullName evidence="4">BZIP transcription factor</fullName>
    </recommendedName>
</protein>
<dbReference type="Proteomes" id="UP000774617">
    <property type="component" value="Unassembled WGS sequence"/>
</dbReference>
<name>A0ABQ8FTX7_9PEZI</name>
<dbReference type="Gene3D" id="1.20.5.170">
    <property type="match status" value="1"/>
</dbReference>
<reference evidence="2 3" key="1">
    <citation type="journal article" date="2021" name="Nat. Commun.">
        <title>Genetic determinants of endophytism in the Arabidopsis root mycobiome.</title>
        <authorList>
            <person name="Mesny F."/>
            <person name="Miyauchi S."/>
            <person name="Thiergart T."/>
            <person name="Pickel B."/>
            <person name="Atanasova L."/>
            <person name="Karlsson M."/>
            <person name="Huettel B."/>
            <person name="Barry K.W."/>
            <person name="Haridas S."/>
            <person name="Chen C."/>
            <person name="Bauer D."/>
            <person name="Andreopoulos W."/>
            <person name="Pangilinan J."/>
            <person name="LaButti K."/>
            <person name="Riley R."/>
            <person name="Lipzen A."/>
            <person name="Clum A."/>
            <person name="Drula E."/>
            <person name="Henrissat B."/>
            <person name="Kohler A."/>
            <person name="Grigoriev I.V."/>
            <person name="Martin F.M."/>
            <person name="Hacquard S."/>
        </authorList>
    </citation>
    <scope>NUCLEOTIDE SEQUENCE [LARGE SCALE GENOMIC DNA]</scope>
    <source>
        <strain evidence="2 3">MPI-SDFR-AT-0080</strain>
    </source>
</reference>